<reference evidence="1 2" key="1">
    <citation type="submission" date="2018-06" db="EMBL/GenBank/DDBJ databases">
        <title>Genomic Encyclopedia of Type Strains, Phase IV (KMG-IV): sequencing the most valuable type-strain genomes for metagenomic binning, comparative biology and taxonomic classification.</title>
        <authorList>
            <person name="Goeker M."/>
        </authorList>
    </citation>
    <scope>NUCLEOTIDE SEQUENCE [LARGE SCALE GENOMIC DNA]</scope>
    <source>
        <strain evidence="1 2">DSM 24875</strain>
    </source>
</reference>
<name>A0A366F1I7_9HYPH</name>
<evidence type="ECO:0000313" key="2">
    <source>
        <dbReference type="Proteomes" id="UP000253529"/>
    </source>
</evidence>
<accession>A0A366F1I7</accession>
<dbReference type="RefSeq" id="WP_113891111.1">
    <property type="nucleotide sequence ID" value="NZ_QNRK01000025.1"/>
</dbReference>
<gene>
    <name evidence="1" type="ORF">DFR50_1259</name>
</gene>
<protein>
    <submittedName>
        <fullName evidence="1">Uncharacterized protein</fullName>
    </submittedName>
</protein>
<dbReference type="AlphaFoldDB" id="A0A366F1I7"/>
<dbReference type="EMBL" id="QNRK01000025">
    <property type="protein sequence ID" value="RBP08528.1"/>
    <property type="molecule type" value="Genomic_DNA"/>
</dbReference>
<evidence type="ECO:0000313" key="1">
    <source>
        <dbReference type="EMBL" id="RBP08528.1"/>
    </source>
</evidence>
<comment type="caution">
    <text evidence="1">The sequence shown here is derived from an EMBL/GenBank/DDBJ whole genome shotgun (WGS) entry which is preliminary data.</text>
</comment>
<organism evidence="1 2">
    <name type="scientific">Roseiarcus fermentans</name>
    <dbReference type="NCBI Taxonomy" id="1473586"/>
    <lineage>
        <taxon>Bacteria</taxon>
        <taxon>Pseudomonadati</taxon>
        <taxon>Pseudomonadota</taxon>
        <taxon>Alphaproteobacteria</taxon>
        <taxon>Hyphomicrobiales</taxon>
        <taxon>Roseiarcaceae</taxon>
        <taxon>Roseiarcus</taxon>
    </lineage>
</organism>
<sequence>MANIDDPPGALTPLQEAAAALAGVRTFALYAQGSLFFALLDRGAIDPQRFFAFGKTLAAGLRQNAARQGGDAIASRAQTDAADMLDELESMVRNRAAPPAGAGRA</sequence>
<proteinExistence type="predicted"/>
<keyword evidence="2" id="KW-1185">Reference proteome</keyword>
<dbReference type="Proteomes" id="UP000253529">
    <property type="component" value="Unassembled WGS sequence"/>
</dbReference>